<evidence type="ECO:0000256" key="1">
    <source>
        <dbReference type="SAM" id="MobiDB-lite"/>
    </source>
</evidence>
<gene>
    <name evidence="3" type="ORF">OAUR00152_LOCUS11615</name>
</gene>
<accession>A0A7S4II47</accession>
<feature type="compositionally biased region" description="Low complexity" evidence="1">
    <location>
        <begin position="42"/>
        <end position="64"/>
    </location>
</feature>
<organism evidence="3">
    <name type="scientific">Odontella aurita</name>
    <dbReference type="NCBI Taxonomy" id="265563"/>
    <lineage>
        <taxon>Eukaryota</taxon>
        <taxon>Sar</taxon>
        <taxon>Stramenopiles</taxon>
        <taxon>Ochrophyta</taxon>
        <taxon>Bacillariophyta</taxon>
        <taxon>Mediophyceae</taxon>
        <taxon>Biddulphiophycidae</taxon>
        <taxon>Eupodiscales</taxon>
        <taxon>Odontellaceae</taxon>
        <taxon>Odontella</taxon>
    </lineage>
</organism>
<dbReference type="Pfam" id="PF18360">
    <property type="entry name" value="hnRNP_Q_AcD"/>
    <property type="match status" value="1"/>
</dbReference>
<feature type="region of interest" description="Disordered" evidence="1">
    <location>
        <begin position="92"/>
        <end position="142"/>
    </location>
</feature>
<dbReference type="CDD" id="cd21039">
    <property type="entry name" value="NURR"/>
    <property type="match status" value="1"/>
</dbReference>
<sequence length="212" mass="22872">MQQQPGQPVAMMQAGVQQPGAIAPGVAPTAGQQQLVGGYGMQAQPQQQWQHKPPQQQQQAQPPQISADILGLADKAASAIAALGQNKPLMQVGGMPGQLQGQQPQHPGLAQYGQPTAMQQPAQQQQRQQQASSQPQQSVSESELPMMVGYALQNLRATGHVEGALDPDVCRMLKQLPEHQALQALERFSSCDQSTMRNKTAYLRGVLRRFAD</sequence>
<feature type="region of interest" description="Disordered" evidence="1">
    <location>
        <begin position="21"/>
        <end position="67"/>
    </location>
</feature>
<feature type="compositionally biased region" description="Low complexity" evidence="1">
    <location>
        <begin position="92"/>
        <end position="138"/>
    </location>
</feature>
<evidence type="ECO:0000259" key="2">
    <source>
        <dbReference type="Pfam" id="PF18360"/>
    </source>
</evidence>
<protein>
    <recommendedName>
        <fullName evidence="2">Heterogeneous nuclear ribonucleoprotein Q acidic domain-containing protein</fullName>
    </recommendedName>
</protein>
<name>A0A7S4II47_9STRA</name>
<proteinExistence type="predicted"/>
<dbReference type="InterPro" id="IPR041337">
    <property type="entry name" value="hnRNP_Q_AcD"/>
</dbReference>
<dbReference type="AlphaFoldDB" id="A0A7S4II47"/>
<dbReference type="EMBL" id="HBKQ01017202">
    <property type="protein sequence ID" value="CAE2230140.1"/>
    <property type="molecule type" value="Transcribed_RNA"/>
</dbReference>
<evidence type="ECO:0000313" key="3">
    <source>
        <dbReference type="EMBL" id="CAE2230140.1"/>
    </source>
</evidence>
<reference evidence="3" key="1">
    <citation type="submission" date="2021-01" db="EMBL/GenBank/DDBJ databases">
        <authorList>
            <person name="Corre E."/>
            <person name="Pelletier E."/>
            <person name="Niang G."/>
            <person name="Scheremetjew M."/>
            <person name="Finn R."/>
            <person name="Kale V."/>
            <person name="Holt S."/>
            <person name="Cochrane G."/>
            <person name="Meng A."/>
            <person name="Brown T."/>
            <person name="Cohen L."/>
        </authorList>
    </citation>
    <scope>NUCLEOTIDE SEQUENCE</scope>
    <source>
        <strain evidence="3">Isolate 1302-5</strain>
    </source>
</reference>
<feature type="domain" description="Heterogeneous nuclear ribonucleoprotein Q acidic" evidence="2">
    <location>
        <begin position="144"/>
        <end position="210"/>
    </location>
</feature>